<reference evidence="3" key="1">
    <citation type="submission" date="2018-05" db="EMBL/GenBank/DDBJ databases">
        <title>Draft genome of Mucuna pruriens seed.</title>
        <authorList>
            <person name="Nnadi N.E."/>
            <person name="Vos R."/>
            <person name="Hasami M.H."/>
            <person name="Devisetty U.K."/>
            <person name="Aguiy J.C."/>
        </authorList>
    </citation>
    <scope>NUCLEOTIDE SEQUENCE [LARGE SCALE GENOMIC DNA]</scope>
    <source>
        <strain evidence="3">JCA_2017</strain>
    </source>
</reference>
<protein>
    <recommendedName>
        <fullName evidence="2">CCHC-type domain-containing protein</fullName>
    </recommendedName>
</protein>
<organism evidence="3 4">
    <name type="scientific">Mucuna pruriens</name>
    <name type="common">Velvet bean</name>
    <name type="synonym">Dolichos pruriens</name>
    <dbReference type="NCBI Taxonomy" id="157652"/>
    <lineage>
        <taxon>Eukaryota</taxon>
        <taxon>Viridiplantae</taxon>
        <taxon>Streptophyta</taxon>
        <taxon>Embryophyta</taxon>
        <taxon>Tracheophyta</taxon>
        <taxon>Spermatophyta</taxon>
        <taxon>Magnoliopsida</taxon>
        <taxon>eudicotyledons</taxon>
        <taxon>Gunneridae</taxon>
        <taxon>Pentapetalae</taxon>
        <taxon>rosids</taxon>
        <taxon>fabids</taxon>
        <taxon>Fabales</taxon>
        <taxon>Fabaceae</taxon>
        <taxon>Papilionoideae</taxon>
        <taxon>50 kb inversion clade</taxon>
        <taxon>NPAAA clade</taxon>
        <taxon>indigoferoid/millettioid clade</taxon>
        <taxon>Phaseoleae</taxon>
        <taxon>Mucuna</taxon>
    </lineage>
</organism>
<evidence type="ECO:0000313" key="3">
    <source>
        <dbReference type="EMBL" id="RDY10286.1"/>
    </source>
</evidence>
<dbReference type="InterPro" id="IPR001878">
    <property type="entry name" value="Znf_CCHC"/>
</dbReference>
<dbReference type="SMART" id="SM00343">
    <property type="entry name" value="ZnF_C2HC"/>
    <property type="match status" value="1"/>
</dbReference>
<dbReference type="EMBL" id="QJKJ01000872">
    <property type="protein sequence ID" value="RDY10286.1"/>
    <property type="molecule type" value="Genomic_DNA"/>
</dbReference>
<dbReference type="AlphaFoldDB" id="A0A371I5H8"/>
<dbReference type="GO" id="GO:0008270">
    <property type="term" value="F:zinc ion binding"/>
    <property type="evidence" value="ECO:0007669"/>
    <property type="project" value="UniProtKB-KW"/>
</dbReference>
<name>A0A371I5H8_MUCPR</name>
<dbReference type="Gene3D" id="4.10.60.10">
    <property type="entry name" value="Zinc finger, CCHC-type"/>
    <property type="match status" value="1"/>
</dbReference>
<dbReference type="Pfam" id="PF00098">
    <property type="entry name" value="zf-CCHC"/>
    <property type="match status" value="1"/>
</dbReference>
<keyword evidence="1" id="KW-0863">Zinc-finger</keyword>
<dbReference type="PROSITE" id="PS50158">
    <property type="entry name" value="ZF_CCHC"/>
    <property type="match status" value="1"/>
</dbReference>
<accession>A0A371I5H8</accession>
<feature type="domain" description="CCHC-type" evidence="2">
    <location>
        <begin position="132"/>
        <end position="147"/>
    </location>
</feature>
<sequence>MCALKELEYEKVHSCKLSKEMWDTLALTYEDNETIDLMFGRFQTIINNLRSLGKTYENYDHITKILKSLASKAFKAEKSYGDTLDVDCFDEDELFFISRKIQSLLKHKRGSRWKNNVKKHTKETKDKMQVMCYECKKLGHFKSECPNLQKEKEKEKRSTRRKVSWLAEKILTCHQ</sequence>
<proteinExistence type="predicted"/>
<keyword evidence="1" id="KW-0862">Zinc</keyword>
<dbReference type="OrthoDB" id="1001852at2759"/>
<evidence type="ECO:0000313" key="4">
    <source>
        <dbReference type="Proteomes" id="UP000257109"/>
    </source>
</evidence>
<keyword evidence="1" id="KW-0479">Metal-binding</keyword>
<keyword evidence="4" id="KW-1185">Reference proteome</keyword>
<dbReference type="Proteomes" id="UP000257109">
    <property type="component" value="Unassembled WGS sequence"/>
</dbReference>
<gene>
    <name evidence="3" type="ORF">CR513_05226</name>
</gene>
<dbReference type="GO" id="GO:0003676">
    <property type="term" value="F:nucleic acid binding"/>
    <property type="evidence" value="ECO:0007669"/>
    <property type="project" value="InterPro"/>
</dbReference>
<evidence type="ECO:0000259" key="2">
    <source>
        <dbReference type="PROSITE" id="PS50158"/>
    </source>
</evidence>
<comment type="caution">
    <text evidence="3">The sequence shown here is derived from an EMBL/GenBank/DDBJ whole genome shotgun (WGS) entry which is preliminary data.</text>
</comment>
<dbReference type="InterPro" id="IPR036875">
    <property type="entry name" value="Znf_CCHC_sf"/>
</dbReference>
<dbReference type="SUPFAM" id="SSF57756">
    <property type="entry name" value="Retrovirus zinc finger-like domains"/>
    <property type="match status" value="1"/>
</dbReference>
<evidence type="ECO:0000256" key="1">
    <source>
        <dbReference type="PROSITE-ProRule" id="PRU00047"/>
    </source>
</evidence>
<feature type="non-terminal residue" evidence="3">
    <location>
        <position position="1"/>
    </location>
</feature>